<sequence length="949" mass="104993">MAAWLRLESDHGGWSIEDSGQMRSTIRFLKRPCDQFPALVFFLGRSTKKQALRCLLPHNNTTRQGAPGIAKIHLNSVDTDAHHPNLFIDGDLDKPKSVNTAYNVSARVDKSLVRRHRLHRDAGQSHAGLRDYLFRRCILPFVHLLCVFVDDLVESEMISDWVSPSSLKGTSAHPRVVIILAKQSNQGKAEEIAADATHRGCTVSILDLHGRLDLSGPARFDPLRSLIRRELAVELEGRHTQGLLYSATHLESLLTRAVRHAAEHPGTDFDVVSAVRENNPVPPGIKQHLQNVLSVASEAQLSFQDAAVFIASALVVDAFPPGMHAFDPGLVFDRLYADPCKQAWQAIAPNDVQKADDRVRGEFIRLLDLVRPRGRAINLRGLVLRSSRTWAQLKTNVTCLFCLLRGTCDVLPCGHAICEVCIRRLGDHAQAEYHFRMKICQICGDTFDYMIRLLPPTQRPSILVLDGGGIRGAISLGFLQALERYTELRHFHLTVATSVGALIAFYRTLLCYSAEHAQEVFKSFGHGIFPQGPYTVLDFVTSMLADGRYNSDILDSALAKALTKQLRLFETSVAQPSGSLVAVTASHVEKNGSLCLFTNYRPSERMDERTSYDIITPKRVVDEPFLWQVGRCAVAALGYFKPHHLPGLGTFQDGGVCANCPLRVALHESKLLWPSGSRPNLIVSIGTGFLDQEPPGITSRASSRLSRVLTRGYVKRAKDVFLNSPAVDGNKGWKDARDSIPEALKDDVFRLDLPLQARLPELDDAARIDDLSNSAFNIPDALARSLQTTSFFFELDEEPAYWGYLYHCQGSILCDKLDPSALLSQLQRDLPNAQFVTGSGEHLGLVVDHNGCENCGYYRKQVNLSVSCLDDIIQLGVASGSIFSKIGGFPSSIQAISNDQQQNAPFGRADHSTYQWARSRQCYCTTGSKRGIPGVAVRLPSKRPRLEGK</sequence>
<accession>A0AAD4PWC0</accession>
<evidence type="ECO:0000259" key="7">
    <source>
        <dbReference type="PROSITE" id="PS50089"/>
    </source>
</evidence>
<dbReference type="CDD" id="cd07199">
    <property type="entry name" value="Pat17_PNPLA8_PNPLA9_like"/>
    <property type="match status" value="1"/>
</dbReference>
<evidence type="ECO:0008006" key="11">
    <source>
        <dbReference type="Google" id="ProtNLM"/>
    </source>
</evidence>
<dbReference type="Gene3D" id="3.40.1090.10">
    <property type="entry name" value="Cytosolic phospholipase A2 catalytic domain"/>
    <property type="match status" value="1"/>
</dbReference>
<evidence type="ECO:0000256" key="1">
    <source>
        <dbReference type="ARBA" id="ARBA00022723"/>
    </source>
</evidence>
<keyword evidence="6" id="KW-0442">Lipid degradation</keyword>
<keyword evidence="6" id="KW-0378">Hydrolase</keyword>
<feature type="active site" description="Nucleophile" evidence="6">
    <location>
        <position position="498"/>
    </location>
</feature>
<dbReference type="RefSeq" id="XP_046067839.1">
    <property type="nucleotide sequence ID" value="XM_046211959.1"/>
</dbReference>
<evidence type="ECO:0000256" key="6">
    <source>
        <dbReference type="PROSITE-ProRule" id="PRU01161"/>
    </source>
</evidence>
<dbReference type="PANTHER" id="PTHR24185">
    <property type="entry name" value="CALCIUM-INDEPENDENT PHOSPHOLIPASE A2-GAMMA"/>
    <property type="match status" value="1"/>
</dbReference>
<dbReference type="Proteomes" id="UP001201262">
    <property type="component" value="Unassembled WGS sequence"/>
</dbReference>
<dbReference type="GO" id="GO:0046486">
    <property type="term" value="P:glycerolipid metabolic process"/>
    <property type="evidence" value="ECO:0007669"/>
    <property type="project" value="UniProtKB-ARBA"/>
</dbReference>
<evidence type="ECO:0000313" key="9">
    <source>
        <dbReference type="EMBL" id="KAH8691842.1"/>
    </source>
</evidence>
<evidence type="ECO:0000256" key="3">
    <source>
        <dbReference type="ARBA" id="ARBA00022833"/>
    </source>
</evidence>
<dbReference type="SUPFAM" id="SSF52151">
    <property type="entry name" value="FabD/lysophospholipase-like"/>
    <property type="match status" value="1"/>
</dbReference>
<evidence type="ECO:0000256" key="2">
    <source>
        <dbReference type="ARBA" id="ARBA00022771"/>
    </source>
</evidence>
<feature type="active site" description="Proton acceptor" evidence="6">
    <location>
        <position position="653"/>
    </location>
</feature>
<gene>
    <name evidence="9" type="ORF">BGW36DRAFT_304357</name>
</gene>
<dbReference type="GO" id="GO:0016020">
    <property type="term" value="C:membrane"/>
    <property type="evidence" value="ECO:0007669"/>
    <property type="project" value="TreeGrafter"/>
</dbReference>
<dbReference type="PROSITE" id="PS50089">
    <property type="entry name" value="ZF_RING_2"/>
    <property type="match status" value="1"/>
</dbReference>
<evidence type="ECO:0000313" key="10">
    <source>
        <dbReference type="Proteomes" id="UP001201262"/>
    </source>
</evidence>
<dbReference type="PANTHER" id="PTHR24185:SF8">
    <property type="entry name" value="PNPLA DOMAIN-CONTAINING PROTEIN"/>
    <property type="match status" value="1"/>
</dbReference>
<keyword evidence="10" id="KW-1185">Reference proteome</keyword>
<comment type="caution">
    <text evidence="6">Lacks conserved residue(s) required for the propagation of feature annotation.</text>
</comment>
<dbReference type="InterPro" id="IPR002641">
    <property type="entry name" value="PNPLA_dom"/>
</dbReference>
<feature type="domain" description="PNPLA" evidence="8">
    <location>
        <begin position="463"/>
        <end position="666"/>
    </location>
</feature>
<dbReference type="GO" id="GO:0008270">
    <property type="term" value="F:zinc ion binding"/>
    <property type="evidence" value="ECO:0007669"/>
    <property type="project" value="UniProtKB-KW"/>
</dbReference>
<dbReference type="InterPro" id="IPR001841">
    <property type="entry name" value="Znf_RING"/>
</dbReference>
<dbReference type="GO" id="GO:0019369">
    <property type="term" value="P:arachidonate metabolic process"/>
    <property type="evidence" value="ECO:0007669"/>
    <property type="project" value="TreeGrafter"/>
</dbReference>
<feature type="short sequence motif" description="GXGXXG" evidence="6">
    <location>
        <begin position="467"/>
        <end position="472"/>
    </location>
</feature>
<evidence type="ECO:0000259" key="8">
    <source>
        <dbReference type="PROSITE" id="PS51635"/>
    </source>
</evidence>
<dbReference type="InterPro" id="IPR016035">
    <property type="entry name" value="Acyl_Trfase/lysoPLipase"/>
</dbReference>
<protein>
    <recommendedName>
        <fullName evidence="11">PNPLA domain-containing protein</fullName>
    </recommendedName>
</protein>
<evidence type="ECO:0000256" key="5">
    <source>
        <dbReference type="PROSITE-ProRule" id="PRU00175"/>
    </source>
</evidence>
<keyword evidence="4 6" id="KW-0443">Lipid metabolism</keyword>
<dbReference type="PROSITE" id="PS51635">
    <property type="entry name" value="PNPLA"/>
    <property type="match status" value="1"/>
</dbReference>
<dbReference type="GO" id="GO:0047499">
    <property type="term" value="F:calcium-independent phospholipase A2 activity"/>
    <property type="evidence" value="ECO:0007669"/>
    <property type="project" value="TreeGrafter"/>
</dbReference>
<name>A0AAD4PWC0_9EURO</name>
<comment type="caution">
    <text evidence="9">The sequence shown here is derived from an EMBL/GenBank/DDBJ whole genome shotgun (WGS) entry which is preliminary data.</text>
</comment>
<reference evidence="9" key="1">
    <citation type="submission" date="2021-12" db="EMBL/GenBank/DDBJ databases">
        <title>Convergent genome expansion in fungi linked to evolution of root-endophyte symbiosis.</title>
        <authorList>
            <consortium name="DOE Joint Genome Institute"/>
            <person name="Ke Y.-H."/>
            <person name="Bonito G."/>
            <person name="Liao H.-L."/>
            <person name="Looney B."/>
            <person name="Rojas-Flechas A."/>
            <person name="Nash J."/>
            <person name="Hameed K."/>
            <person name="Schadt C."/>
            <person name="Martin F."/>
            <person name="Crous P.W."/>
            <person name="Miettinen O."/>
            <person name="Magnuson J.K."/>
            <person name="Labbe J."/>
            <person name="Jacobson D."/>
            <person name="Doktycz M.J."/>
            <person name="Veneault-Fourrey C."/>
            <person name="Kuo A."/>
            <person name="Mondo S."/>
            <person name="Calhoun S."/>
            <person name="Riley R."/>
            <person name="Ohm R."/>
            <person name="LaButti K."/>
            <person name="Andreopoulos B."/>
            <person name="Pangilinan J."/>
            <person name="Nolan M."/>
            <person name="Tritt A."/>
            <person name="Clum A."/>
            <person name="Lipzen A."/>
            <person name="Daum C."/>
            <person name="Barry K."/>
            <person name="Grigoriev I.V."/>
            <person name="Vilgalys R."/>
        </authorList>
    </citation>
    <scope>NUCLEOTIDE SEQUENCE</scope>
    <source>
        <strain evidence="9">PMI_201</strain>
    </source>
</reference>
<organism evidence="9 10">
    <name type="scientific">Talaromyces proteolyticus</name>
    <dbReference type="NCBI Taxonomy" id="1131652"/>
    <lineage>
        <taxon>Eukaryota</taxon>
        <taxon>Fungi</taxon>
        <taxon>Dikarya</taxon>
        <taxon>Ascomycota</taxon>
        <taxon>Pezizomycotina</taxon>
        <taxon>Eurotiomycetes</taxon>
        <taxon>Eurotiomycetidae</taxon>
        <taxon>Eurotiales</taxon>
        <taxon>Trichocomaceae</taxon>
        <taxon>Talaromyces</taxon>
        <taxon>Talaromyces sect. Bacilispori</taxon>
    </lineage>
</organism>
<dbReference type="PROSITE" id="PS00518">
    <property type="entry name" value="ZF_RING_1"/>
    <property type="match status" value="1"/>
</dbReference>
<dbReference type="AlphaFoldDB" id="A0AAD4PWC0"/>
<feature type="domain" description="RING-type" evidence="7">
    <location>
        <begin position="399"/>
        <end position="443"/>
    </location>
</feature>
<keyword evidence="1" id="KW-0479">Metal-binding</keyword>
<evidence type="ECO:0000256" key="4">
    <source>
        <dbReference type="ARBA" id="ARBA00023098"/>
    </source>
</evidence>
<dbReference type="Pfam" id="PF01734">
    <property type="entry name" value="Patatin"/>
    <property type="match status" value="1"/>
</dbReference>
<keyword evidence="2 5" id="KW-0863">Zinc-finger</keyword>
<dbReference type="GO" id="GO:0016042">
    <property type="term" value="P:lipid catabolic process"/>
    <property type="evidence" value="ECO:0007669"/>
    <property type="project" value="UniProtKB-UniRule"/>
</dbReference>
<dbReference type="InterPro" id="IPR017907">
    <property type="entry name" value="Znf_RING_CS"/>
</dbReference>
<dbReference type="EMBL" id="JAJTJA010000011">
    <property type="protein sequence ID" value="KAH8691842.1"/>
    <property type="molecule type" value="Genomic_DNA"/>
</dbReference>
<proteinExistence type="predicted"/>
<keyword evidence="3" id="KW-0862">Zinc</keyword>
<dbReference type="GeneID" id="70242246"/>
<feature type="short sequence motif" description="DGA/G" evidence="6">
    <location>
        <begin position="653"/>
        <end position="655"/>
    </location>
</feature>